<proteinExistence type="predicted"/>
<feature type="transmembrane region" description="Helical" evidence="2">
    <location>
        <begin position="151"/>
        <end position="171"/>
    </location>
</feature>
<feature type="region of interest" description="Disordered" evidence="1">
    <location>
        <begin position="542"/>
        <end position="587"/>
    </location>
</feature>
<feature type="compositionally biased region" description="Low complexity" evidence="1">
    <location>
        <begin position="459"/>
        <end position="479"/>
    </location>
</feature>
<protein>
    <submittedName>
        <fullName evidence="3">Uncharacterized protein</fullName>
    </submittedName>
</protein>
<keyword evidence="2" id="KW-0472">Membrane</keyword>
<name>A0A0F7SG34_PHARH</name>
<keyword evidence="2" id="KW-1133">Transmembrane helix</keyword>
<evidence type="ECO:0000256" key="1">
    <source>
        <dbReference type="SAM" id="MobiDB-lite"/>
    </source>
</evidence>
<evidence type="ECO:0000313" key="3">
    <source>
        <dbReference type="EMBL" id="CDZ97796.1"/>
    </source>
</evidence>
<feature type="transmembrane region" description="Helical" evidence="2">
    <location>
        <begin position="183"/>
        <end position="207"/>
    </location>
</feature>
<feature type="compositionally biased region" description="Low complexity" evidence="1">
    <location>
        <begin position="333"/>
        <end position="345"/>
    </location>
</feature>
<feature type="compositionally biased region" description="Basic and acidic residues" evidence="1">
    <location>
        <begin position="358"/>
        <end position="381"/>
    </location>
</feature>
<feature type="region of interest" description="Disordered" evidence="1">
    <location>
        <begin position="319"/>
        <end position="411"/>
    </location>
</feature>
<feature type="compositionally biased region" description="Basic residues" evidence="1">
    <location>
        <begin position="547"/>
        <end position="559"/>
    </location>
</feature>
<feature type="region of interest" description="Disordered" evidence="1">
    <location>
        <begin position="447"/>
        <end position="480"/>
    </location>
</feature>
<dbReference type="AlphaFoldDB" id="A0A0F7SG34"/>
<keyword evidence="2" id="KW-0812">Transmembrane</keyword>
<reference evidence="3" key="1">
    <citation type="submission" date="2014-08" db="EMBL/GenBank/DDBJ databases">
        <authorList>
            <person name="Sharma Rahul"/>
            <person name="Thines Marco"/>
        </authorList>
    </citation>
    <scope>NUCLEOTIDE SEQUENCE</scope>
</reference>
<feature type="transmembrane region" description="Helical" evidence="2">
    <location>
        <begin position="64"/>
        <end position="86"/>
    </location>
</feature>
<feature type="compositionally biased region" description="Polar residues" evidence="1">
    <location>
        <begin position="447"/>
        <end position="458"/>
    </location>
</feature>
<accession>A0A0F7SG34</accession>
<feature type="transmembrane region" description="Helical" evidence="2">
    <location>
        <begin position="251"/>
        <end position="268"/>
    </location>
</feature>
<organism evidence="3">
    <name type="scientific">Phaffia rhodozyma</name>
    <name type="common">Yeast</name>
    <name type="synonym">Xanthophyllomyces dendrorhous</name>
    <dbReference type="NCBI Taxonomy" id="264483"/>
    <lineage>
        <taxon>Eukaryota</taxon>
        <taxon>Fungi</taxon>
        <taxon>Dikarya</taxon>
        <taxon>Basidiomycota</taxon>
        <taxon>Agaricomycotina</taxon>
        <taxon>Tremellomycetes</taxon>
        <taxon>Cystofilobasidiales</taxon>
        <taxon>Mrakiaceae</taxon>
        <taxon>Phaffia</taxon>
    </lineage>
</organism>
<sequence>MTSNASLIHQQMVEDPYLIYKPASAYSYATQLALNGIIFTLLVVLTIHLLFTVQHHYPLARLNFLLQFSGVIVTLAAVTATLAVTLRVGEQESSIWPYMNDFIYVEVPVRSWSASKLISWYTVEALSSGIVQITHIQFLTLLYPSALEARLIFGLLGPMALASSAMTFTALSPSSQVVRYGLIIRNICNSTLTLLFTSALFIWGFVINRKRAWRTDGGTAAFGAGALILAVSGTAVNFIEIKIDKLSWLQHLILSIILWQMWLGWWWWVGSGMGIGEVEDMLEKEHRKTRKAEQRQRRKEKAAAAVAAASISISRPLHRRLSTMSVTEPPEQGSTSSSSAFGGAFSRRHTRRTFSRGETSHQDDRAIELDKMDRHRVRDAGEEGEPSSSTRRERRGELDPIYSGDTEDDGFMRTIPDHERERDITLPHPVTTPNASATVPVHLTQSSRSWLASNRQAPSTVTTGLNSSSSNSSTASPTSLQLPTSISSILAFPATLINYSISRLSRAHTEAAKQRVIQGNPGAVANERRGWGLGQFGVEEARDGKGRIKQARREARRGRLMGDRSNDPWSTDPGSASEPEEGRGEGD</sequence>
<feature type="transmembrane region" description="Helical" evidence="2">
    <location>
        <begin position="32"/>
        <end position="52"/>
    </location>
</feature>
<dbReference type="EMBL" id="LN483249">
    <property type="protein sequence ID" value="CDZ97796.1"/>
    <property type="molecule type" value="Genomic_DNA"/>
</dbReference>
<feature type="transmembrane region" description="Helical" evidence="2">
    <location>
        <begin position="219"/>
        <end position="239"/>
    </location>
</feature>
<evidence type="ECO:0000256" key="2">
    <source>
        <dbReference type="SAM" id="Phobius"/>
    </source>
</evidence>